<dbReference type="Pfam" id="PF07168">
    <property type="entry name" value="Ureide_permease"/>
    <property type="match status" value="2"/>
</dbReference>
<dbReference type="GO" id="GO:0016020">
    <property type="term" value="C:membrane"/>
    <property type="evidence" value="ECO:0007669"/>
    <property type="project" value="UniProtKB-SubCell"/>
</dbReference>
<dbReference type="PANTHER" id="PTHR31081:SF5">
    <property type="entry name" value="UREIDE PERMEASE 1-RELATED"/>
    <property type="match status" value="1"/>
</dbReference>
<organism evidence="9 10">
    <name type="scientific">Paraphotobacterium marinum</name>
    <dbReference type="NCBI Taxonomy" id="1755811"/>
    <lineage>
        <taxon>Bacteria</taxon>
        <taxon>Pseudomonadati</taxon>
        <taxon>Pseudomonadota</taxon>
        <taxon>Gammaproteobacteria</taxon>
        <taxon>Vibrionales</taxon>
        <taxon>Vibrionaceae</taxon>
        <taxon>Paraphotobacterium</taxon>
    </lineage>
</organism>
<dbReference type="KEGG" id="pmai:CF386_10700"/>
<feature type="transmembrane region" description="Helical" evidence="8">
    <location>
        <begin position="6"/>
        <end position="28"/>
    </location>
</feature>
<keyword evidence="2" id="KW-0813">Transport</keyword>
<name>A0A220VGH8_9GAMM</name>
<evidence type="ECO:0000256" key="1">
    <source>
        <dbReference type="ARBA" id="ARBA00004141"/>
    </source>
</evidence>
<dbReference type="GO" id="GO:0005274">
    <property type="term" value="F:allantoin:proton symporter activity"/>
    <property type="evidence" value="ECO:0007669"/>
    <property type="project" value="TreeGrafter"/>
</dbReference>
<feature type="transmembrane region" description="Helical" evidence="8">
    <location>
        <begin position="250"/>
        <end position="270"/>
    </location>
</feature>
<feature type="transmembrane region" description="Helical" evidence="8">
    <location>
        <begin position="311"/>
        <end position="330"/>
    </location>
</feature>
<feature type="transmembrane region" description="Helical" evidence="8">
    <location>
        <begin position="136"/>
        <end position="158"/>
    </location>
</feature>
<protein>
    <submittedName>
        <fullName evidence="9">Multidrug DMT transporter permease</fullName>
    </submittedName>
</protein>
<dbReference type="PANTHER" id="PTHR31081">
    <property type="entry name" value="UREIDE PERMEASE 1-RELATED-RELATED"/>
    <property type="match status" value="1"/>
</dbReference>
<dbReference type="OrthoDB" id="110585at2"/>
<accession>A0A220VGH8</accession>
<gene>
    <name evidence="9" type="ORF">CF386_10700</name>
</gene>
<feature type="transmembrane region" description="Helical" evidence="8">
    <location>
        <begin position="170"/>
        <end position="189"/>
    </location>
</feature>
<evidence type="ECO:0000256" key="2">
    <source>
        <dbReference type="ARBA" id="ARBA00022448"/>
    </source>
</evidence>
<dbReference type="Proteomes" id="UP000242175">
    <property type="component" value="Chromosome small"/>
</dbReference>
<keyword evidence="3 8" id="KW-0812">Transmembrane</keyword>
<sequence>MFIVQTHMMAIMFTFLAMIGWGSWANTTKLVDNKRWPFQLFYWDYSIGLVLFSLALGLTLGSTGDQGQSFFTNLTQAETSFILDAFIAGVVFNIGNLLLVAAIDLAGMAVAFPIGVGLALVLGTITSYISSPSGNLALTLLGLFCITLAIILSGVASSRMKQDVLNKKKGLITAIAAGLTMGWFASFIVKSISPNLEQISVGMLTPYTAIFIFAIGVFLSNFILNVFVMKKPISGKPINGKAYFKGSFKEHIVGIIGGAIWCLATALVYLCGNKAGYAVSYALGQCAAMVALIWGVFVWKEFKGAPKGTGKLILFVFITFIVGITFMILASK</sequence>
<evidence type="ECO:0000256" key="6">
    <source>
        <dbReference type="ARBA" id="ARBA00022989"/>
    </source>
</evidence>
<keyword evidence="6 8" id="KW-1133">Transmembrane helix</keyword>
<dbReference type="RefSeq" id="WP_089074426.1">
    <property type="nucleotide sequence ID" value="NZ_CBCSAM010000004.1"/>
</dbReference>
<evidence type="ECO:0000256" key="8">
    <source>
        <dbReference type="SAM" id="Phobius"/>
    </source>
</evidence>
<evidence type="ECO:0000256" key="4">
    <source>
        <dbReference type="ARBA" id="ARBA00022741"/>
    </source>
</evidence>
<feature type="transmembrane region" description="Helical" evidence="8">
    <location>
        <begin position="209"/>
        <end position="229"/>
    </location>
</feature>
<comment type="subcellular location">
    <subcellularLocation>
        <location evidence="1">Membrane</location>
        <topology evidence="1">Multi-pass membrane protein</topology>
    </subcellularLocation>
</comment>
<reference evidence="9 10" key="1">
    <citation type="journal article" date="2016" name="Int. J. Syst. Evol. Microbiol.">
        <title>Paraphotobacterium marinum gen. nov., sp. nov., a member of the family Vibrionaceae, isolated from surface seawater.</title>
        <authorList>
            <person name="Huang Z."/>
            <person name="Dong C."/>
            <person name="Shao Z."/>
        </authorList>
    </citation>
    <scope>NUCLEOTIDE SEQUENCE [LARGE SCALE GENOMIC DNA]</scope>
    <source>
        <strain evidence="9 10">NSCS20N07D</strain>
    </source>
</reference>
<keyword evidence="5" id="KW-0067">ATP-binding</keyword>
<feature type="transmembrane region" description="Helical" evidence="8">
    <location>
        <begin position="40"/>
        <end position="61"/>
    </location>
</feature>
<dbReference type="GO" id="GO:0015505">
    <property type="term" value="F:uracil:monoatomic cation symporter activity"/>
    <property type="evidence" value="ECO:0007669"/>
    <property type="project" value="TreeGrafter"/>
</dbReference>
<evidence type="ECO:0000313" key="9">
    <source>
        <dbReference type="EMBL" id="ASK79518.1"/>
    </source>
</evidence>
<feature type="transmembrane region" description="Helical" evidence="8">
    <location>
        <begin position="110"/>
        <end position="130"/>
    </location>
</feature>
<dbReference type="EMBL" id="CP022356">
    <property type="protein sequence ID" value="ASK79518.1"/>
    <property type="molecule type" value="Genomic_DNA"/>
</dbReference>
<evidence type="ECO:0000256" key="5">
    <source>
        <dbReference type="ARBA" id="ARBA00022840"/>
    </source>
</evidence>
<evidence type="ECO:0000313" key="10">
    <source>
        <dbReference type="Proteomes" id="UP000242175"/>
    </source>
</evidence>
<feature type="transmembrane region" description="Helical" evidence="8">
    <location>
        <begin position="276"/>
        <end position="299"/>
    </location>
</feature>
<dbReference type="GO" id="GO:0005524">
    <property type="term" value="F:ATP binding"/>
    <property type="evidence" value="ECO:0007669"/>
    <property type="project" value="UniProtKB-KW"/>
</dbReference>
<keyword evidence="7 8" id="KW-0472">Membrane</keyword>
<dbReference type="InterPro" id="IPR030189">
    <property type="entry name" value="UPS_plant"/>
</dbReference>
<keyword evidence="10" id="KW-1185">Reference proteome</keyword>
<proteinExistence type="predicted"/>
<keyword evidence="4" id="KW-0547">Nucleotide-binding</keyword>
<feature type="transmembrane region" description="Helical" evidence="8">
    <location>
        <begin position="81"/>
        <end position="103"/>
    </location>
</feature>
<evidence type="ECO:0000256" key="7">
    <source>
        <dbReference type="ARBA" id="ARBA00023136"/>
    </source>
</evidence>
<evidence type="ECO:0000256" key="3">
    <source>
        <dbReference type="ARBA" id="ARBA00022692"/>
    </source>
</evidence>
<dbReference type="AlphaFoldDB" id="A0A220VGH8"/>
<dbReference type="InterPro" id="IPR009834">
    <property type="entry name" value="Ureide_permease"/>
</dbReference>